<feature type="compositionally biased region" description="Acidic residues" evidence="1">
    <location>
        <begin position="699"/>
        <end position="708"/>
    </location>
</feature>
<feature type="transmembrane region" description="Helical" evidence="2">
    <location>
        <begin position="133"/>
        <end position="150"/>
    </location>
</feature>
<comment type="caution">
    <text evidence="3">The sequence shown here is derived from an EMBL/GenBank/DDBJ whole genome shotgun (WGS) entry which is preliminary data.</text>
</comment>
<keyword evidence="2" id="KW-1133">Transmembrane helix</keyword>
<feature type="compositionally biased region" description="Acidic residues" evidence="1">
    <location>
        <begin position="332"/>
        <end position="350"/>
    </location>
</feature>
<sequence length="729" mass="81603">MSSSATPPPSLASTISDPELRLSHPLPPNKHREYDIQALSPFYEIICLCTSLTAPALCIDYATNGTQPDSYAVMLPVQASCCCLQFCMRPRSRNPAYSMLLSINFFCLTVLSEVMLCVGNAKAGIFLKYLPYHILRSILWSCCYQILLVVRRQISRLNDEDLNDFLIEKVMIQGGSGLIPILLLTFESFGCILEEDDSSRCEKNINVQVILGSYFTLYMVMNVLSGIIPKHVLARHTLLIEEVALFGSMSLQRQAECFCILVSTFYGIFLLANLDHKNGRSSGSSVDEVAGVVEVNTINIVGGIGFLCLAVALLWSSVTIALDLRILNAEEMKEEEEEEEEEEKEIEEKGEDEKEGKEEQSSRPQPPQKEKNRTRARAVSKVNNPTPIVSEVGDAIYLLFTGLSLIYPALSVLYAVNLDDRVESFANIVFPFAYWANGIAFIMKPLRTGKWFMRSLVFVHFFFFFVFTDLVWAYIYLGQNDTARALWVLARIFGVFFPLVLVLKQFRTAVGRMPKPELSHFLCAEVLKKSILAAPPILYLTAKAGSCVLNNIEEKDIGQCNATTLCTKYLGIILVLYIFFGIAQASLSEAQKAGAEYQQHTIRVFELAKLNISLEKGISIFLWATTFIISIYLFTHIEASNLSNLPLLEWLGTIAGISMLLLACWECWTALQIQGALEFPSFREVWKCLCRNKVVKIEEDEDEEEEEGGGGTGVAQRGISSAPRKKRNS</sequence>
<proteinExistence type="predicted"/>
<feature type="transmembrane region" description="Helical" evidence="2">
    <location>
        <begin position="395"/>
        <end position="418"/>
    </location>
</feature>
<feature type="compositionally biased region" description="Basic and acidic residues" evidence="1">
    <location>
        <begin position="351"/>
        <end position="361"/>
    </location>
</feature>
<dbReference type="Proteomes" id="UP001165085">
    <property type="component" value="Unassembled WGS sequence"/>
</dbReference>
<feature type="compositionally biased region" description="Pro residues" evidence="1">
    <location>
        <begin position="1"/>
        <end position="10"/>
    </location>
</feature>
<feature type="transmembrane region" description="Helical" evidence="2">
    <location>
        <begin position="300"/>
        <end position="322"/>
    </location>
</feature>
<evidence type="ECO:0000256" key="2">
    <source>
        <dbReference type="SAM" id="Phobius"/>
    </source>
</evidence>
<evidence type="ECO:0000313" key="4">
    <source>
        <dbReference type="Proteomes" id="UP001165085"/>
    </source>
</evidence>
<feature type="transmembrane region" description="Helical" evidence="2">
    <location>
        <begin position="170"/>
        <end position="189"/>
    </location>
</feature>
<name>A0A9W7EXB0_9STRA</name>
<keyword evidence="4" id="KW-1185">Reference proteome</keyword>
<reference evidence="4" key="1">
    <citation type="journal article" date="2023" name="Commun. Biol.">
        <title>Genome analysis of Parmales, the sister group of diatoms, reveals the evolutionary specialization of diatoms from phago-mixotrophs to photoautotrophs.</title>
        <authorList>
            <person name="Ban H."/>
            <person name="Sato S."/>
            <person name="Yoshikawa S."/>
            <person name="Yamada K."/>
            <person name="Nakamura Y."/>
            <person name="Ichinomiya M."/>
            <person name="Sato N."/>
            <person name="Blanc-Mathieu R."/>
            <person name="Endo H."/>
            <person name="Kuwata A."/>
            <person name="Ogata H."/>
        </authorList>
    </citation>
    <scope>NUCLEOTIDE SEQUENCE [LARGE SCALE GENOMIC DNA]</scope>
    <source>
        <strain evidence="4">NIES 3701</strain>
    </source>
</reference>
<feature type="transmembrane region" description="Helical" evidence="2">
    <location>
        <begin position="617"/>
        <end position="635"/>
    </location>
</feature>
<protein>
    <submittedName>
        <fullName evidence="3">Uncharacterized protein</fullName>
    </submittedName>
</protein>
<feature type="transmembrane region" description="Helical" evidence="2">
    <location>
        <begin position="209"/>
        <end position="228"/>
    </location>
</feature>
<feature type="transmembrane region" description="Helical" evidence="2">
    <location>
        <begin position="424"/>
        <end position="443"/>
    </location>
</feature>
<feature type="region of interest" description="Disordered" evidence="1">
    <location>
        <begin position="1"/>
        <end position="22"/>
    </location>
</feature>
<feature type="region of interest" description="Disordered" evidence="1">
    <location>
        <begin position="332"/>
        <end position="379"/>
    </location>
</feature>
<evidence type="ECO:0000256" key="1">
    <source>
        <dbReference type="SAM" id="MobiDB-lite"/>
    </source>
</evidence>
<dbReference type="OrthoDB" id="205879at2759"/>
<keyword evidence="2" id="KW-0812">Transmembrane</keyword>
<organism evidence="3 4">
    <name type="scientific">Triparma strigata</name>
    <dbReference type="NCBI Taxonomy" id="1606541"/>
    <lineage>
        <taxon>Eukaryota</taxon>
        <taxon>Sar</taxon>
        <taxon>Stramenopiles</taxon>
        <taxon>Ochrophyta</taxon>
        <taxon>Bolidophyceae</taxon>
        <taxon>Parmales</taxon>
        <taxon>Triparmaceae</taxon>
        <taxon>Triparma</taxon>
    </lineage>
</organism>
<accession>A0A9W7EXB0</accession>
<feature type="transmembrane region" description="Helical" evidence="2">
    <location>
        <begin position="255"/>
        <end position="274"/>
    </location>
</feature>
<keyword evidence="2" id="KW-0472">Membrane</keyword>
<dbReference type="EMBL" id="BRXY01000410">
    <property type="protein sequence ID" value="GMH93238.1"/>
    <property type="molecule type" value="Genomic_DNA"/>
</dbReference>
<feature type="transmembrane region" description="Helical" evidence="2">
    <location>
        <begin position="96"/>
        <end position="121"/>
    </location>
</feature>
<dbReference type="AlphaFoldDB" id="A0A9W7EXB0"/>
<feature type="transmembrane region" description="Helical" evidence="2">
    <location>
        <begin position="569"/>
        <end position="587"/>
    </location>
</feature>
<feature type="transmembrane region" description="Helical" evidence="2">
    <location>
        <begin position="647"/>
        <end position="671"/>
    </location>
</feature>
<feature type="region of interest" description="Disordered" evidence="1">
    <location>
        <begin position="699"/>
        <end position="729"/>
    </location>
</feature>
<evidence type="ECO:0000313" key="3">
    <source>
        <dbReference type="EMBL" id="GMH93238.1"/>
    </source>
</evidence>
<gene>
    <name evidence="3" type="ORF">TrST_g6655</name>
</gene>
<feature type="transmembrane region" description="Helical" evidence="2">
    <location>
        <begin position="483"/>
        <end position="503"/>
    </location>
</feature>
<feature type="transmembrane region" description="Helical" evidence="2">
    <location>
        <begin position="455"/>
        <end position="477"/>
    </location>
</feature>